<feature type="domain" description="ABC transmembrane type-1" evidence="9">
    <location>
        <begin position="21"/>
        <end position="305"/>
    </location>
</feature>
<evidence type="ECO:0000256" key="7">
    <source>
        <dbReference type="SAM" id="Phobius"/>
    </source>
</evidence>
<dbReference type="PROSITE" id="PS50893">
    <property type="entry name" value="ABC_TRANSPORTER_2"/>
    <property type="match status" value="1"/>
</dbReference>
<dbReference type="PROSITE" id="PS00211">
    <property type="entry name" value="ABC_TRANSPORTER_1"/>
    <property type="match status" value="1"/>
</dbReference>
<name>A0ABQ4LR10_9BACL</name>
<evidence type="ECO:0000256" key="5">
    <source>
        <dbReference type="ARBA" id="ARBA00022989"/>
    </source>
</evidence>
<dbReference type="Gene3D" id="3.40.50.300">
    <property type="entry name" value="P-loop containing nucleotide triphosphate hydrolases"/>
    <property type="match status" value="1"/>
</dbReference>
<keyword evidence="11" id="KW-1185">Reference proteome</keyword>
<feature type="transmembrane region" description="Helical" evidence="7">
    <location>
        <begin position="57"/>
        <end position="81"/>
    </location>
</feature>
<evidence type="ECO:0000259" key="8">
    <source>
        <dbReference type="PROSITE" id="PS50893"/>
    </source>
</evidence>
<gene>
    <name evidence="10" type="primary">msbA</name>
    <name evidence="10" type="ORF">J21TS3_04930</name>
</gene>
<dbReference type="InterPro" id="IPR017871">
    <property type="entry name" value="ABC_transporter-like_CS"/>
</dbReference>
<comment type="caution">
    <text evidence="10">The sequence shown here is derived from an EMBL/GenBank/DDBJ whole genome shotgun (WGS) entry which is preliminary data.</text>
</comment>
<dbReference type="SUPFAM" id="SSF90123">
    <property type="entry name" value="ABC transporter transmembrane region"/>
    <property type="match status" value="1"/>
</dbReference>
<dbReference type="EMBL" id="BORW01000001">
    <property type="protein sequence ID" value="GIO65672.1"/>
    <property type="molecule type" value="Genomic_DNA"/>
</dbReference>
<dbReference type="SUPFAM" id="SSF52540">
    <property type="entry name" value="P-loop containing nucleoside triphosphate hydrolases"/>
    <property type="match status" value="1"/>
</dbReference>
<proteinExistence type="predicted"/>
<reference evidence="10 11" key="1">
    <citation type="submission" date="2021-03" db="EMBL/GenBank/DDBJ databases">
        <title>Antimicrobial resistance genes in bacteria isolated from Japanese honey, and their potential for conferring macrolide and lincosamide resistance in the American foulbrood pathogen Paenibacillus larvae.</title>
        <authorList>
            <person name="Okamoto M."/>
            <person name="Kumagai M."/>
            <person name="Kanamori H."/>
            <person name="Takamatsu D."/>
        </authorList>
    </citation>
    <scope>NUCLEOTIDE SEQUENCE [LARGE SCALE GENOMIC DNA]</scope>
    <source>
        <strain evidence="10 11">J21TS3</strain>
    </source>
</reference>
<dbReference type="SMART" id="SM00382">
    <property type="entry name" value="AAA"/>
    <property type="match status" value="1"/>
</dbReference>
<dbReference type="Proteomes" id="UP000680638">
    <property type="component" value="Unassembled WGS sequence"/>
</dbReference>
<dbReference type="Pfam" id="PF00005">
    <property type="entry name" value="ABC_tran"/>
    <property type="match status" value="1"/>
</dbReference>
<dbReference type="GO" id="GO:0005524">
    <property type="term" value="F:ATP binding"/>
    <property type="evidence" value="ECO:0007669"/>
    <property type="project" value="UniProtKB-KW"/>
</dbReference>
<dbReference type="InterPro" id="IPR036640">
    <property type="entry name" value="ABC1_TM_sf"/>
</dbReference>
<evidence type="ECO:0000256" key="4">
    <source>
        <dbReference type="ARBA" id="ARBA00022840"/>
    </source>
</evidence>
<evidence type="ECO:0000256" key="1">
    <source>
        <dbReference type="ARBA" id="ARBA00004651"/>
    </source>
</evidence>
<evidence type="ECO:0000313" key="10">
    <source>
        <dbReference type="EMBL" id="GIO65672.1"/>
    </source>
</evidence>
<protein>
    <submittedName>
        <fullName evidence="10">Lipid A export ATP-binding/permease protein MsbA</fullName>
    </submittedName>
</protein>
<dbReference type="InterPro" id="IPR011527">
    <property type="entry name" value="ABC1_TM_dom"/>
</dbReference>
<dbReference type="InterPro" id="IPR003593">
    <property type="entry name" value="AAA+_ATPase"/>
</dbReference>
<feature type="transmembrane region" description="Helical" evidence="7">
    <location>
        <begin position="245"/>
        <end position="267"/>
    </location>
</feature>
<keyword evidence="4 10" id="KW-0067">ATP-binding</keyword>
<feature type="transmembrane region" description="Helical" evidence="7">
    <location>
        <begin position="20"/>
        <end position="37"/>
    </location>
</feature>
<evidence type="ECO:0000256" key="2">
    <source>
        <dbReference type="ARBA" id="ARBA00022692"/>
    </source>
</evidence>
<dbReference type="CDD" id="cd07346">
    <property type="entry name" value="ABC_6TM_exporters"/>
    <property type="match status" value="1"/>
</dbReference>
<organism evidence="10 11">
    <name type="scientific">Paenibacillus cookii</name>
    <dbReference type="NCBI Taxonomy" id="157839"/>
    <lineage>
        <taxon>Bacteria</taxon>
        <taxon>Bacillati</taxon>
        <taxon>Bacillota</taxon>
        <taxon>Bacilli</taxon>
        <taxon>Bacillales</taxon>
        <taxon>Paenibacillaceae</taxon>
        <taxon>Paenibacillus</taxon>
    </lineage>
</organism>
<dbReference type="Gene3D" id="1.20.1560.10">
    <property type="entry name" value="ABC transporter type 1, transmembrane domain"/>
    <property type="match status" value="1"/>
</dbReference>
<dbReference type="PANTHER" id="PTHR43394">
    <property type="entry name" value="ATP-DEPENDENT PERMEASE MDL1, MITOCHONDRIAL"/>
    <property type="match status" value="1"/>
</dbReference>
<feature type="transmembrane region" description="Helical" evidence="7">
    <location>
        <begin position="152"/>
        <end position="176"/>
    </location>
</feature>
<dbReference type="PANTHER" id="PTHR43394:SF1">
    <property type="entry name" value="ATP-BINDING CASSETTE SUB-FAMILY B MEMBER 10, MITOCHONDRIAL"/>
    <property type="match status" value="1"/>
</dbReference>
<comment type="subcellular location">
    <subcellularLocation>
        <location evidence="1">Cell membrane</location>
        <topology evidence="1">Multi-pass membrane protein</topology>
    </subcellularLocation>
</comment>
<keyword evidence="6 7" id="KW-0472">Membrane</keyword>
<keyword evidence="3" id="KW-0547">Nucleotide-binding</keyword>
<accession>A0ABQ4LR10</accession>
<dbReference type="RefSeq" id="WP_212947302.1">
    <property type="nucleotide sequence ID" value="NZ_BORW01000001.1"/>
</dbReference>
<keyword evidence="5 7" id="KW-1133">Transmembrane helix</keyword>
<evidence type="ECO:0000313" key="11">
    <source>
        <dbReference type="Proteomes" id="UP000680638"/>
    </source>
</evidence>
<feature type="transmembrane region" description="Helical" evidence="7">
    <location>
        <begin position="125"/>
        <end position="146"/>
    </location>
</feature>
<dbReference type="InterPro" id="IPR027417">
    <property type="entry name" value="P-loop_NTPase"/>
</dbReference>
<evidence type="ECO:0000259" key="9">
    <source>
        <dbReference type="PROSITE" id="PS50929"/>
    </source>
</evidence>
<keyword evidence="2 7" id="KW-0812">Transmembrane</keyword>
<feature type="transmembrane region" description="Helical" evidence="7">
    <location>
        <begin position="279"/>
        <end position="297"/>
    </location>
</feature>
<sequence length="580" mass="66394">MANQARSAIIEVLKKSKKVLFLILFFNISASLVSILQPVIFKELFDELLPRKEINTAIFYILLIVLIPVLFAALNSFTAYYNNELGNKLSKNLRMRLFSHVLQIRPKHMDQVGRGEMMNRLTSQVGMLCEVFVVETVMSVVSNLILLFATLWIMFSMSIELTSVAIVSFPVFMYIFKRFRKKTETLDENYYSILEKGMSYLNDFFSNLKSVQIFNGQEVEKKRWNDWNDQAWNVSKKSYVFHHMVVNLIADTVISLITGIIYGYSLYLIVSGKISPGTLLAFIILLPRLYSIFKSLFTVNIDLTRMKVIMGNINEIFQLDKLPYGSLTPDFNRIPRLELKNVSYSHAGENSPGISNFDLDVAPGSFVGIVGLSGSGKSTLFELVHRHIEPESGEILLDGIRISEFNIHQFRKYVGYNPQKPILWNHSILENIIYPIQKEELNEALLQRFDHVVELAHVKDFVEIMPNKYDTKVESNGENLSGGEIQRILLARTFMHDPKILMLDEYTSALDAITESHLNDTLLKLKGRQTILVIAHRLSTVKNADYIIVVDHGKIAEKGSPDELLSQKGIFYSMHEKQRI</sequence>
<dbReference type="PROSITE" id="PS50929">
    <property type="entry name" value="ABC_TM1F"/>
    <property type="match status" value="1"/>
</dbReference>
<dbReference type="InterPro" id="IPR003439">
    <property type="entry name" value="ABC_transporter-like_ATP-bd"/>
</dbReference>
<evidence type="ECO:0000256" key="3">
    <source>
        <dbReference type="ARBA" id="ARBA00022741"/>
    </source>
</evidence>
<feature type="domain" description="ABC transporter" evidence="8">
    <location>
        <begin position="337"/>
        <end position="577"/>
    </location>
</feature>
<evidence type="ECO:0000256" key="6">
    <source>
        <dbReference type="ARBA" id="ARBA00023136"/>
    </source>
</evidence>
<dbReference type="Pfam" id="PF00664">
    <property type="entry name" value="ABC_membrane"/>
    <property type="match status" value="1"/>
</dbReference>
<dbReference type="InterPro" id="IPR039421">
    <property type="entry name" value="Type_1_exporter"/>
</dbReference>